<dbReference type="GO" id="GO:0035269">
    <property type="term" value="P:protein O-linked glycosylation via mannose"/>
    <property type="evidence" value="ECO:0007669"/>
    <property type="project" value="TreeGrafter"/>
</dbReference>
<dbReference type="InterPro" id="IPR001173">
    <property type="entry name" value="Glyco_trans_2-like"/>
</dbReference>
<dbReference type="EC" id="2.4.1.83" evidence="2"/>
<dbReference type="GO" id="GO:0006488">
    <property type="term" value="P:dolichol-linked oligosaccharide biosynthetic process"/>
    <property type="evidence" value="ECO:0007669"/>
    <property type="project" value="TreeGrafter"/>
</dbReference>
<reference evidence="6" key="1">
    <citation type="submission" date="2019-12" db="EMBL/GenBank/DDBJ databases">
        <title>Genome sequencing and annotation of Brassica cretica.</title>
        <authorList>
            <person name="Studholme D.J."/>
            <person name="Sarris P.F."/>
        </authorList>
    </citation>
    <scope>NUCLEOTIDE SEQUENCE</scope>
    <source>
        <strain evidence="6">PFS-102/07</strain>
        <tissue evidence="6">Leaf</tissue>
    </source>
</reference>
<dbReference type="PANTHER" id="PTHR43398">
    <property type="entry name" value="DOLICHOL-PHOSPHATE MANNOSYLTRANSFERASE SUBUNIT 1"/>
    <property type="match status" value="1"/>
</dbReference>
<proteinExistence type="inferred from homology"/>
<accession>A0A8S9IUN6</accession>
<dbReference type="GO" id="GO:0005789">
    <property type="term" value="C:endoplasmic reticulum membrane"/>
    <property type="evidence" value="ECO:0007669"/>
    <property type="project" value="TreeGrafter"/>
</dbReference>
<dbReference type="SUPFAM" id="SSF53448">
    <property type="entry name" value="Nucleotide-diphospho-sugar transferases"/>
    <property type="match status" value="1"/>
</dbReference>
<evidence type="ECO:0000313" key="6">
    <source>
        <dbReference type="EMBL" id="KAF2573671.1"/>
    </source>
</evidence>
<comment type="caution">
    <text evidence="6">The sequence shown here is derived from an EMBL/GenBank/DDBJ whole genome shotgun (WGS) entry which is preliminary data.</text>
</comment>
<dbReference type="Pfam" id="PF00535">
    <property type="entry name" value="Glycos_transf_2"/>
    <property type="match status" value="1"/>
</dbReference>
<dbReference type="GO" id="GO:0006506">
    <property type="term" value="P:GPI anchor biosynthetic process"/>
    <property type="evidence" value="ECO:0007669"/>
    <property type="project" value="TreeGrafter"/>
</dbReference>
<protein>
    <recommendedName>
        <fullName evidence="2">dolichyl-phosphate beta-D-mannosyltransferase</fullName>
        <ecNumber evidence="2">2.4.1.83</ecNumber>
    </recommendedName>
</protein>
<evidence type="ECO:0000256" key="4">
    <source>
        <dbReference type="ARBA" id="ARBA00022679"/>
    </source>
</evidence>
<feature type="domain" description="Glycosyltransferase 2-like" evidence="5">
    <location>
        <begin position="23"/>
        <end position="65"/>
    </location>
</feature>
<dbReference type="Gene3D" id="3.90.550.10">
    <property type="entry name" value="Spore Coat Polysaccharide Biosynthesis Protein SpsA, Chain A"/>
    <property type="match status" value="1"/>
</dbReference>
<evidence type="ECO:0000259" key="5">
    <source>
        <dbReference type="Pfam" id="PF00535"/>
    </source>
</evidence>
<sequence length="68" mass="7345">MKAMAERKGGGGEAGAVKGWDVDFEIIVVDDGSPVGTQEIVKQLQHVYGEDRILLRAKAKKLGLGMYL</sequence>
<dbReference type="InterPro" id="IPR039528">
    <property type="entry name" value="DPM1-like"/>
</dbReference>
<organism evidence="6">
    <name type="scientific">Brassica cretica</name>
    <name type="common">Mustard</name>
    <dbReference type="NCBI Taxonomy" id="69181"/>
    <lineage>
        <taxon>Eukaryota</taxon>
        <taxon>Viridiplantae</taxon>
        <taxon>Streptophyta</taxon>
        <taxon>Embryophyta</taxon>
        <taxon>Tracheophyta</taxon>
        <taxon>Spermatophyta</taxon>
        <taxon>Magnoliopsida</taxon>
        <taxon>eudicotyledons</taxon>
        <taxon>Gunneridae</taxon>
        <taxon>Pentapetalae</taxon>
        <taxon>rosids</taxon>
        <taxon>malvids</taxon>
        <taxon>Brassicales</taxon>
        <taxon>Brassicaceae</taxon>
        <taxon>Brassiceae</taxon>
        <taxon>Brassica</taxon>
    </lineage>
</organism>
<keyword evidence="4" id="KW-0808">Transferase</keyword>
<comment type="similarity">
    <text evidence="1">Belongs to the glycosyltransferase 2 family.</text>
</comment>
<dbReference type="GO" id="GO:0004582">
    <property type="term" value="F:dolichyl-phosphate beta-D-mannosyltransferase activity"/>
    <property type="evidence" value="ECO:0007669"/>
    <property type="project" value="UniProtKB-EC"/>
</dbReference>
<keyword evidence="3" id="KW-0328">Glycosyltransferase</keyword>
<gene>
    <name evidence="6" type="ORF">F2Q70_00005462</name>
</gene>
<dbReference type="AlphaFoldDB" id="A0A8S9IUN6"/>
<evidence type="ECO:0000256" key="2">
    <source>
        <dbReference type="ARBA" id="ARBA00012704"/>
    </source>
</evidence>
<dbReference type="EMBL" id="QGKY02001015">
    <property type="protein sequence ID" value="KAF2573671.1"/>
    <property type="molecule type" value="Genomic_DNA"/>
</dbReference>
<evidence type="ECO:0000256" key="3">
    <source>
        <dbReference type="ARBA" id="ARBA00022676"/>
    </source>
</evidence>
<dbReference type="InterPro" id="IPR029044">
    <property type="entry name" value="Nucleotide-diphossugar_trans"/>
</dbReference>
<dbReference type="PANTHER" id="PTHR43398:SF1">
    <property type="entry name" value="DOLICHOL-PHOSPHATE MANNOSYLTRANSFERASE SUBUNIT 1"/>
    <property type="match status" value="1"/>
</dbReference>
<evidence type="ECO:0000256" key="1">
    <source>
        <dbReference type="ARBA" id="ARBA00006739"/>
    </source>
</evidence>
<name>A0A8S9IUN6_BRACR</name>